<dbReference type="EMBL" id="SCKW01000055">
    <property type="protein sequence ID" value="RWZ77997.1"/>
    <property type="molecule type" value="Genomic_DNA"/>
</dbReference>
<feature type="domain" description="Response regulatory" evidence="4">
    <location>
        <begin position="7"/>
        <end position="123"/>
    </location>
</feature>
<evidence type="ECO:0000256" key="3">
    <source>
        <dbReference type="SAM" id="MobiDB-lite"/>
    </source>
</evidence>
<dbReference type="PANTHER" id="PTHR44591:SF3">
    <property type="entry name" value="RESPONSE REGULATORY DOMAIN-CONTAINING PROTEIN"/>
    <property type="match status" value="1"/>
</dbReference>
<organism evidence="5 6">
    <name type="scientific">Candidatus Chaera renei</name>
    <dbReference type="NCBI Taxonomy" id="2506947"/>
    <lineage>
        <taxon>Bacteria</taxon>
        <taxon>Candidatus Saccharimonadota</taxon>
        <taxon>Candidatus Saccharimonadia</taxon>
        <taxon>Candidatus Saccharimonadales</taxon>
        <taxon>Candidatus Saccharimonadaceae</taxon>
        <taxon>Candidatus Chaera</taxon>
    </lineage>
</organism>
<reference evidence="5" key="1">
    <citation type="submission" date="2019-01" db="EMBL/GenBank/DDBJ databases">
        <title>Genomic signatures and co-occurrence patterns of the ultra-small Saccharimodia (Patescibacteria phylum) suggest a symbiotic lifestyle.</title>
        <authorList>
            <person name="Lemos L."/>
            <person name="Medeiros J."/>
            <person name="Andreote F."/>
            <person name="Fernandes G."/>
            <person name="Varani A."/>
            <person name="Oliveira G."/>
            <person name="Pylro V."/>
        </authorList>
    </citation>
    <scope>NUCLEOTIDE SEQUENCE [LARGE SCALE GENOMIC DNA]</scope>
    <source>
        <strain evidence="5">AMD01</strain>
    </source>
</reference>
<name>A0A4V1J7A4_9BACT</name>
<dbReference type="Pfam" id="PF00072">
    <property type="entry name" value="Response_reg"/>
    <property type="match status" value="1"/>
</dbReference>
<evidence type="ECO:0000256" key="2">
    <source>
        <dbReference type="PROSITE-ProRule" id="PRU00169"/>
    </source>
</evidence>
<comment type="caution">
    <text evidence="5">The sequence shown here is derived from an EMBL/GenBank/DDBJ whole genome shotgun (WGS) entry which is preliminary data.</text>
</comment>
<dbReference type="InterPro" id="IPR050595">
    <property type="entry name" value="Bact_response_regulator"/>
</dbReference>
<accession>A0A4V1J7A4</accession>
<evidence type="ECO:0000313" key="6">
    <source>
        <dbReference type="Proteomes" id="UP000289269"/>
    </source>
</evidence>
<dbReference type="AlphaFoldDB" id="A0A4V1J7A4"/>
<dbReference type="CDD" id="cd17574">
    <property type="entry name" value="REC_OmpR"/>
    <property type="match status" value="1"/>
</dbReference>
<dbReference type="Proteomes" id="UP000289269">
    <property type="component" value="Unassembled WGS sequence"/>
</dbReference>
<dbReference type="InterPro" id="IPR011006">
    <property type="entry name" value="CheY-like_superfamily"/>
</dbReference>
<dbReference type="SMART" id="SM00448">
    <property type="entry name" value="REC"/>
    <property type="match status" value="1"/>
</dbReference>
<evidence type="ECO:0000259" key="4">
    <source>
        <dbReference type="PROSITE" id="PS50110"/>
    </source>
</evidence>
<evidence type="ECO:0000313" key="5">
    <source>
        <dbReference type="EMBL" id="RWZ77997.1"/>
    </source>
</evidence>
<proteinExistence type="predicted"/>
<keyword evidence="6" id="KW-1185">Reference proteome</keyword>
<dbReference type="PROSITE" id="PS50110">
    <property type="entry name" value="RESPONSE_REGULATORY"/>
    <property type="match status" value="1"/>
</dbReference>
<evidence type="ECO:0000256" key="1">
    <source>
        <dbReference type="ARBA" id="ARBA00022553"/>
    </source>
</evidence>
<feature type="region of interest" description="Disordered" evidence="3">
    <location>
        <begin position="129"/>
        <end position="169"/>
    </location>
</feature>
<keyword evidence="1 2" id="KW-0597">Phosphoprotein</keyword>
<dbReference type="PANTHER" id="PTHR44591">
    <property type="entry name" value="STRESS RESPONSE REGULATOR PROTEIN 1"/>
    <property type="match status" value="1"/>
</dbReference>
<dbReference type="SUPFAM" id="SSF52172">
    <property type="entry name" value="CheY-like"/>
    <property type="match status" value="1"/>
</dbReference>
<dbReference type="Gene3D" id="3.40.50.2300">
    <property type="match status" value="1"/>
</dbReference>
<feature type="modified residue" description="4-aspartylphosphate" evidence="2">
    <location>
        <position position="56"/>
    </location>
</feature>
<dbReference type="InterPro" id="IPR001789">
    <property type="entry name" value="Sig_transdc_resp-reg_receiver"/>
</dbReference>
<protein>
    <submittedName>
        <fullName evidence="5">Response regulator</fullName>
    </submittedName>
</protein>
<sequence>MGGNMAKIMLVEDDKNLRQIYGARLLAEGYDIVSAGDGEEALAMAIKERPQLIISDVMMPKISGFDMLDILRSTTETHDIKVIMMTALSSEEQRSRGQSLGADRYLVKSQVGIEDMIKVVHELLGDQAIGKTPQAPATTPPRGTSAPAGSGPQAPPPAARERFAAPPPT</sequence>
<feature type="non-terminal residue" evidence="5">
    <location>
        <position position="169"/>
    </location>
</feature>
<dbReference type="GO" id="GO:0000160">
    <property type="term" value="P:phosphorelay signal transduction system"/>
    <property type="evidence" value="ECO:0007669"/>
    <property type="project" value="InterPro"/>
</dbReference>
<gene>
    <name evidence="5" type="ORF">EOT04_03415</name>
</gene>